<evidence type="ECO:0000313" key="4">
    <source>
        <dbReference type="Proteomes" id="UP000001449"/>
    </source>
</evidence>
<reference evidence="3 4" key="1">
    <citation type="journal article" date="2004" name="Science">
        <title>The genome of the diatom Thalassiosira pseudonana: ecology, evolution, and metabolism.</title>
        <authorList>
            <person name="Armbrust E.V."/>
            <person name="Berges J.A."/>
            <person name="Bowler C."/>
            <person name="Green B.R."/>
            <person name="Martinez D."/>
            <person name="Putnam N.H."/>
            <person name="Zhou S."/>
            <person name="Allen A.E."/>
            <person name="Apt K.E."/>
            <person name="Bechner M."/>
            <person name="Brzezinski M.A."/>
            <person name="Chaal B.K."/>
            <person name="Chiovitti A."/>
            <person name="Davis A.K."/>
            <person name="Demarest M.S."/>
            <person name="Detter J.C."/>
            <person name="Glavina T."/>
            <person name="Goodstein D."/>
            <person name="Hadi M.Z."/>
            <person name="Hellsten U."/>
            <person name="Hildebrand M."/>
            <person name="Jenkins B.D."/>
            <person name="Jurka J."/>
            <person name="Kapitonov V.V."/>
            <person name="Kroger N."/>
            <person name="Lau W.W."/>
            <person name="Lane T.W."/>
            <person name="Larimer F.W."/>
            <person name="Lippmeier J.C."/>
            <person name="Lucas S."/>
            <person name="Medina M."/>
            <person name="Montsant A."/>
            <person name="Obornik M."/>
            <person name="Parker M.S."/>
            <person name="Palenik B."/>
            <person name="Pazour G.J."/>
            <person name="Richardson P.M."/>
            <person name="Rynearson T.A."/>
            <person name="Saito M.A."/>
            <person name="Schwartz D.C."/>
            <person name="Thamatrakoln K."/>
            <person name="Valentin K."/>
            <person name="Vardi A."/>
            <person name="Wilkerson F.P."/>
            <person name="Rokhsar D.S."/>
        </authorList>
    </citation>
    <scope>NUCLEOTIDE SEQUENCE [LARGE SCALE GENOMIC DNA]</scope>
    <source>
        <strain evidence="3 4">CCMP1335</strain>
    </source>
</reference>
<dbReference type="HOGENOM" id="CLU_237069_0_0_1"/>
<dbReference type="InterPro" id="IPR015421">
    <property type="entry name" value="PyrdxlP-dep_Trfase_major"/>
</dbReference>
<dbReference type="InterPro" id="IPR015422">
    <property type="entry name" value="PyrdxlP-dep_Trfase_small"/>
</dbReference>
<dbReference type="SUPFAM" id="SSF53383">
    <property type="entry name" value="PLP-dependent transferases"/>
    <property type="match status" value="1"/>
</dbReference>
<keyword evidence="4" id="KW-1185">Reference proteome</keyword>
<dbReference type="PANTHER" id="PTHR43586">
    <property type="entry name" value="CYSTEINE DESULFURASE"/>
    <property type="match status" value="1"/>
</dbReference>
<dbReference type="eggNOG" id="KOG1549">
    <property type="taxonomic scope" value="Eukaryota"/>
</dbReference>
<feature type="domain" description="Aminotransferase class V" evidence="2">
    <location>
        <begin position="1390"/>
        <end position="1669"/>
    </location>
</feature>
<dbReference type="Pfam" id="PF03133">
    <property type="entry name" value="TTL"/>
    <property type="match status" value="1"/>
</dbReference>
<dbReference type="Gene3D" id="3.90.1150.10">
    <property type="entry name" value="Aspartate Aminotransferase, domain 1"/>
    <property type="match status" value="1"/>
</dbReference>
<feature type="compositionally biased region" description="Polar residues" evidence="1">
    <location>
        <begin position="743"/>
        <end position="755"/>
    </location>
</feature>
<dbReference type="InterPro" id="IPR000192">
    <property type="entry name" value="Aminotrans_V_dom"/>
</dbReference>
<dbReference type="KEGG" id="tps:THAPS_25318"/>
<dbReference type="Pfam" id="PF00266">
    <property type="entry name" value="Aminotran_5"/>
    <property type="match status" value="1"/>
</dbReference>
<organism evidence="3 4">
    <name type="scientific">Thalassiosira pseudonana</name>
    <name type="common">Marine diatom</name>
    <name type="synonym">Cyclotella nana</name>
    <dbReference type="NCBI Taxonomy" id="35128"/>
    <lineage>
        <taxon>Eukaryota</taxon>
        <taxon>Sar</taxon>
        <taxon>Stramenopiles</taxon>
        <taxon>Ochrophyta</taxon>
        <taxon>Bacillariophyta</taxon>
        <taxon>Coscinodiscophyceae</taxon>
        <taxon>Thalassiosirophycidae</taxon>
        <taxon>Thalassiosirales</taxon>
        <taxon>Thalassiosiraceae</taxon>
        <taxon>Thalassiosira</taxon>
    </lineage>
</organism>
<feature type="region of interest" description="Disordered" evidence="1">
    <location>
        <begin position="855"/>
        <end position="875"/>
    </location>
</feature>
<dbReference type="PaxDb" id="35128-Thaps25318"/>
<protein>
    <recommendedName>
        <fullName evidence="2">Aminotransferase class V domain-containing protein</fullName>
    </recommendedName>
</protein>
<dbReference type="GO" id="GO:0006534">
    <property type="term" value="P:cysteine metabolic process"/>
    <property type="evidence" value="ECO:0000318"/>
    <property type="project" value="GO_Central"/>
</dbReference>
<name>B5YLG1_THAPS</name>
<dbReference type="GO" id="GO:0031071">
    <property type="term" value="F:cysteine desulfurase activity"/>
    <property type="evidence" value="ECO:0000318"/>
    <property type="project" value="GO_Central"/>
</dbReference>
<sequence>MFIPRLTITLKVEGTSLQLYPPADPSWKTAEKDYAFKVNVSACERACLTPLTSITHDFHQMGMTTQGNMEVATWTNPLEDHWANPSSILMHILGYFDSSGNRIYDAEDANGSLEDIGDSVHMDDMRPPDINFVTFCFDHDYSDLTQPGIPQEHSKLVWFIPLPVEQVVSTDDAGVVFSRVTFAVPGQISTMSEATFRSQVLNPLGSIGPVGLQPSTPPALADLTDDHVMQKLQNVLLRNAQPHIYAALRAVICPNFNTAPEAMPLAMRKSSPSCRHFVNNLAPIIKTQHIDEYHDHNQMVDLGMAQQLQYLRTLLARLIQCECKRKVPFNVMIGRLLLRLLGSLNQSVGDVVLREPMPGKILCPHAHKPEVSQRAERMKNDFIIRWKACQSKYVKRSNVKFTDLTDSEKAVARAHFSAETPELASGSTGVSSLSVSSPPGAAPLSYTLALQVFHATLSHLPQLPVAISPTLPHILIQTGLLSDPVDICPQLRALYNSGASMSTANAVYLMPIIKANPHIVEYIYFTKDDKHSPIIVGGIVMNDNPIKAMQTWAELNAVVCLRLWYKTRAEHRQLNHSIAIGKSVAVNLILGQPFIKGLQCILDSHSNTVNAQFIKNGVFKVIDMVPQLDQTTIPHLLSLALQSIQSSLTSLIVSQHIMPAVPSSTALSDALLNAPSMMLCFLVVMFLMMTLVCESIQQQNNTFPVAMEYSIERGSMSYIITGRAAHGRVARLFRELLDENCNSDEGQQHQRNSQHGAGGNWVDRSPYAEGAVTNGEGNDDNDTPLHFLWENSPRHETKHIRNTVKVYSHLPNGLNILDDKWVLARLLGVPHPSYVRKRGVDVEGKSGFAEGEAADAHKINSDNNNNNNNNSGEDYSKENVNLATLDSHCFRGADFVTFAKRVGLISNDCGVAQHQQQFEMRSEQTTSKTKQMQQQYQFEDLVGAPSSSPFNTGALLPPPPPSPNNLWVIKDAMSNGAGGVWILDQSNVGEFLDTGCSDTATTISTAIKATNKTTFTTSSTKVSPAATITTSILHPTHRYIAQQYAWPPTLYHGKKCHVRVYGVITSSGEAFIHKRAFLHVANEEFEYCSGVGEEKEDMSSSSQQPRKFEPSMHITNCCANSHDADKFSGEICADLEKTCSPSTQPSASTSSDAVPLGEYFPSIAASVSALAQRSASFLKGGRANNGFEYLGFDFVLSSVPDPCVNQASSKRIPVAYLLEVNAPPSQDTATGLPHAEALHDEVISDLLRMWVLPKLGIVPRRQLGGWKCVYTPPVEEEGEALSSNEWAVPSKAAILNRIRWAMFEKTAAKEYESVWSGDDANGGESADHQRHDTNNNNEQIRMECESLKGSFDPDAFATFVRSQFPYFCNTMVSASSSFVTEEATRQPLVFLESGGGSQVPRVVTEAVVASMSNRDRSVVGRAYQTEARQVLLSLLTGDNTNDNILVMGSNATALLKTLAQQYRNNGLLTEEDEIVIASENHLSNVLPWIAAAKSTGASIKWWTTNSLFDAPIDSQGRKEASLSESPMLSDLISSKTKVVAVSHASNILGCVRDIPSICTLVHEITGGGGHVVVDGVAASPHLLSPDAFHGDHVPNWYVVSLHKSFGPHLGCLVGKRSSALELHHRDSTTLLLSDEVVYKHWELGTMNFEACAGAIALKEYVDMIGKEALRRYVLEGEDDGDARRLLHSGKRTSNSNNSLINAARTCIHISESRLLHHLLNYLQKTCFNSVRVIQDVGAMKVDDCTNSSLADSSNAFSNLPIVSFVHASIPSNDIVQHCRNHGLVCRACKFLSTERLWKEMRIQRDEDVVRFSLAHYNTIGDIDRAIEVLELLRLGGDKCNLPRC</sequence>
<dbReference type="Proteomes" id="UP000001449">
    <property type="component" value="Chromosome 18"/>
</dbReference>
<dbReference type="InParanoid" id="B5YLG1"/>
<dbReference type="RefSeq" id="XP_002295507.1">
    <property type="nucleotide sequence ID" value="XM_002295471.1"/>
</dbReference>
<gene>
    <name evidence="3" type="ORF">THAPS_25318</name>
</gene>
<dbReference type="InterPro" id="IPR015424">
    <property type="entry name" value="PyrdxlP-dep_Trfase"/>
</dbReference>
<dbReference type="Gene3D" id="3.40.640.10">
    <property type="entry name" value="Type I PLP-dependent aspartate aminotransferase-like (Major domain)"/>
    <property type="match status" value="1"/>
</dbReference>
<dbReference type="STRING" id="35128.B5YLG1"/>
<dbReference type="Gene3D" id="3.30.470.20">
    <property type="entry name" value="ATP-grasp fold, B domain"/>
    <property type="match status" value="1"/>
</dbReference>
<dbReference type="EMBL" id="CP001159">
    <property type="protein sequence ID" value="ACI64224.1"/>
    <property type="molecule type" value="Genomic_DNA"/>
</dbReference>
<dbReference type="InterPro" id="IPR004344">
    <property type="entry name" value="TTL/TTLL_fam"/>
</dbReference>
<accession>B5YLG1</accession>
<reference evidence="3 4" key="2">
    <citation type="journal article" date="2008" name="Nature">
        <title>The Phaeodactylum genome reveals the evolutionary history of diatom genomes.</title>
        <authorList>
            <person name="Bowler C."/>
            <person name="Allen A.E."/>
            <person name="Badger J.H."/>
            <person name="Grimwood J."/>
            <person name="Jabbari K."/>
            <person name="Kuo A."/>
            <person name="Maheswari U."/>
            <person name="Martens C."/>
            <person name="Maumus F."/>
            <person name="Otillar R.P."/>
            <person name="Rayko E."/>
            <person name="Salamov A."/>
            <person name="Vandepoele K."/>
            <person name="Beszteri B."/>
            <person name="Gruber A."/>
            <person name="Heijde M."/>
            <person name="Katinka M."/>
            <person name="Mock T."/>
            <person name="Valentin K."/>
            <person name="Verret F."/>
            <person name="Berges J.A."/>
            <person name="Brownlee C."/>
            <person name="Cadoret J.P."/>
            <person name="Chiovitti A."/>
            <person name="Choi C.J."/>
            <person name="Coesel S."/>
            <person name="De Martino A."/>
            <person name="Detter J.C."/>
            <person name="Durkin C."/>
            <person name="Falciatore A."/>
            <person name="Fournet J."/>
            <person name="Haruta M."/>
            <person name="Huysman M.J."/>
            <person name="Jenkins B.D."/>
            <person name="Jiroutova K."/>
            <person name="Jorgensen R.E."/>
            <person name="Joubert Y."/>
            <person name="Kaplan A."/>
            <person name="Kroger N."/>
            <person name="Kroth P.G."/>
            <person name="La Roche J."/>
            <person name="Lindquist E."/>
            <person name="Lommer M."/>
            <person name="Martin-Jezequel V."/>
            <person name="Lopez P.J."/>
            <person name="Lucas S."/>
            <person name="Mangogna M."/>
            <person name="McGinnis K."/>
            <person name="Medlin L.K."/>
            <person name="Montsant A."/>
            <person name="Oudot-Le Secq M.P."/>
            <person name="Napoli C."/>
            <person name="Obornik M."/>
            <person name="Parker M.S."/>
            <person name="Petit J.L."/>
            <person name="Porcel B.M."/>
            <person name="Poulsen N."/>
            <person name="Robison M."/>
            <person name="Rychlewski L."/>
            <person name="Rynearson T.A."/>
            <person name="Schmutz J."/>
            <person name="Shapiro H."/>
            <person name="Siaut M."/>
            <person name="Stanley M."/>
            <person name="Sussman M.R."/>
            <person name="Taylor A.R."/>
            <person name="Vardi A."/>
            <person name="von Dassow P."/>
            <person name="Vyverman W."/>
            <person name="Willis A."/>
            <person name="Wyrwicz L.S."/>
            <person name="Rokhsar D.S."/>
            <person name="Weissenbach J."/>
            <person name="Armbrust E.V."/>
            <person name="Green B.R."/>
            <person name="Van de Peer Y."/>
            <person name="Grigoriev I.V."/>
        </authorList>
    </citation>
    <scope>NUCLEOTIDE SEQUENCE [LARGE SCALE GENOMIC DNA]</scope>
    <source>
        <strain evidence="3 4">CCMP1335</strain>
    </source>
</reference>
<proteinExistence type="predicted"/>
<feature type="region of interest" description="Disordered" evidence="1">
    <location>
        <begin position="1315"/>
        <end position="1335"/>
    </location>
</feature>
<evidence type="ECO:0000313" key="3">
    <source>
        <dbReference type="EMBL" id="ACI64224.1"/>
    </source>
</evidence>
<feature type="region of interest" description="Disordered" evidence="1">
    <location>
        <begin position="743"/>
        <end position="781"/>
    </location>
</feature>
<evidence type="ECO:0000256" key="1">
    <source>
        <dbReference type="SAM" id="MobiDB-lite"/>
    </source>
</evidence>
<evidence type="ECO:0000259" key="2">
    <source>
        <dbReference type="Pfam" id="PF00266"/>
    </source>
</evidence>
<dbReference type="GeneID" id="7450923"/>
<dbReference type="PANTHER" id="PTHR43586:SF21">
    <property type="entry name" value="PYRIDOXAL PHOSPHATE (PLP)-DEPENDENT ASPARTATE AMINOTRANSFERASE SUPERFAMILY"/>
    <property type="match status" value="1"/>
</dbReference>